<dbReference type="EMBL" id="VJXR01000018">
    <property type="protein sequence ID" value="TRW45774.1"/>
    <property type="molecule type" value="Genomic_DNA"/>
</dbReference>
<dbReference type="AlphaFoldDB" id="A0A552WSQ5"/>
<name>A0A552WSQ5_9MICO</name>
<accession>A0A552WSQ5</accession>
<feature type="region of interest" description="Disordered" evidence="3">
    <location>
        <begin position="221"/>
        <end position="251"/>
    </location>
</feature>
<comment type="caution">
    <text evidence="5">The sequence shown here is derived from an EMBL/GenBank/DDBJ whole genome shotgun (WGS) entry which is preliminary data.</text>
</comment>
<dbReference type="RefSeq" id="WP_143418073.1">
    <property type="nucleotide sequence ID" value="NZ_VJXR01000018.1"/>
</dbReference>
<dbReference type="Proteomes" id="UP000318693">
    <property type="component" value="Unassembled WGS sequence"/>
</dbReference>
<dbReference type="GO" id="GO:0016757">
    <property type="term" value="F:glycosyltransferase activity"/>
    <property type="evidence" value="ECO:0007669"/>
    <property type="project" value="UniProtKB-KW"/>
</dbReference>
<keyword evidence="1" id="KW-0328">Glycosyltransferase</keyword>
<keyword evidence="2 5" id="KW-0808">Transferase</keyword>
<gene>
    <name evidence="5" type="ORF">FJ693_08365</name>
</gene>
<feature type="compositionally biased region" description="Gly residues" evidence="3">
    <location>
        <begin position="221"/>
        <end position="233"/>
    </location>
</feature>
<proteinExistence type="predicted"/>
<dbReference type="InterPro" id="IPR028098">
    <property type="entry name" value="Glyco_trans_4-like_N"/>
</dbReference>
<dbReference type="SUPFAM" id="SSF53756">
    <property type="entry name" value="UDP-Glycosyltransferase/glycogen phosphorylase"/>
    <property type="match status" value="2"/>
</dbReference>
<feature type="domain" description="Glycosyltransferase subfamily 4-like N-terminal" evidence="4">
    <location>
        <begin position="12"/>
        <end position="167"/>
    </location>
</feature>
<dbReference type="Gene3D" id="3.40.50.2000">
    <property type="entry name" value="Glycogen Phosphorylase B"/>
    <property type="match status" value="2"/>
</dbReference>
<reference evidence="5 6" key="1">
    <citation type="submission" date="2019-07" db="EMBL/GenBank/DDBJ databases">
        <title>Georgenia wutianyii sp. nov. and Georgenia *** sp. nov. isolated from plateau pika (Ochotona curzoniae) in the Qinghai-Tibet plateau of China.</title>
        <authorList>
            <person name="Tian Z."/>
        </authorList>
    </citation>
    <scope>NUCLEOTIDE SEQUENCE [LARGE SCALE GENOMIC DNA]</scope>
    <source>
        <strain evidence="5 6">Z446</strain>
    </source>
</reference>
<protein>
    <submittedName>
        <fullName evidence="5">Glycosyltransferase family 4 protein</fullName>
    </submittedName>
</protein>
<dbReference type="PANTHER" id="PTHR12526">
    <property type="entry name" value="GLYCOSYLTRANSFERASE"/>
    <property type="match status" value="1"/>
</dbReference>
<evidence type="ECO:0000313" key="5">
    <source>
        <dbReference type="EMBL" id="TRW45774.1"/>
    </source>
</evidence>
<organism evidence="5 6">
    <name type="scientific">Georgenia yuyongxinii</name>
    <dbReference type="NCBI Taxonomy" id="2589797"/>
    <lineage>
        <taxon>Bacteria</taxon>
        <taxon>Bacillati</taxon>
        <taxon>Actinomycetota</taxon>
        <taxon>Actinomycetes</taxon>
        <taxon>Micrococcales</taxon>
        <taxon>Bogoriellaceae</taxon>
        <taxon>Georgenia</taxon>
    </lineage>
</organism>
<evidence type="ECO:0000256" key="3">
    <source>
        <dbReference type="SAM" id="MobiDB-lite"/>
    </source>
</evidence>
<evidence type="ECO:0000256" key="1">
    <source>
        <dbReference type="ARBA" id="ARBA00022676"/>
    </source>
</evidence>
<sequence length="398" mass="40418">MRVLQLTGSSAGGVGRHAREVAALLAADGPVVLAGPADVVTPAGPGGSSAGKVRTVVVDIADRPRPQDASAVRQIRRLAAGADVVHAHGLRAGALAVLAVRSLGRRRPRLVVTVHNLPVGGPRVRAVAAVLETLVARGADAVLGVSGDLVERMRARGAREVERAFVPAPERPASAVPAEQLREGLGLASGERLVLTVARLAPQKGLDLLADTAAILAGPEVGPGAGPDAGRGAGPDAAVPTGRHAEERTDDGVRRTGWRWVVVGDGPLREALAHRARTEDLPILLTGRRDDVPDLLAAADAVVSTATWEGQPIAVQEALRAGAALVATDVGGTREVTGGAAVLVPAGNAPALAAAIRTVLGDDERRAALRVAALERAAVLPGPADVLAQLRKVYGALG</sequence>
<evidence type="ECO:0000259" key="4">
    <source>
        <dbReference type="Pfam" id="PF13579"/>
    </source>
</evidence>
<keyword evidence="6" id="KW-1185">Reference proteome</keyword>
<dbReference type="PANTHER" id="PTHR12526:SF510">
    <property type="entry name" value="D-INOSITOL 3-PHOSPHATE GLYCOSYLTRANSFERASE"/>
    <property type="match status" value="1"/>
</dbReference>
<evidence type="ECO:0000313" key="6">
    <source>
        <dbReference type="Proteomes" id="UP000318693"/>
    </source>
</evidence>
<dbReference type="Pfam" id="PF13692">
    <property type="entry name" value="Glyco_trans_1_4"/>
    <property type="match status" value="1"/>
</dbReference>
<dbReference type="Pfam" id="PF13579">
    <property type="entry name" value="Glyco_trans_4_4"/>
    <property type="match status" value="1"/>
</dbReference>
<evidence type="ECO:0000256" key="2">
    <source>
        <dbReference type="ARBA" id="ARBA00022679"/>
    </source>
</evidence>
<dbReference type="CDD" id="cd03801">
    <property type="entry name" value="GT4_PimA-like"/>
    <property type="match status" value="1"/>
</dbReference>